<dbReference type="Pfam" id="PF00754">
    <property type="entry name" value="F5_F8_type_C"/>
    <property type="match status" value="1"/>
</dbReference>
<accession>A0A1E4QYK7</accession>
<evidence type="ECO:0000313" key="3">
    <source>
        <dbReference type="Proteomes" id="UP000094784"/>
    </source>
</evidence>
<evidence type="ECO:0000313" key="2">
    <source>
        <dbReference type="EMBL" id="ODV53291.1"/>
    </source>
</evidence>
<sequence>MATIGQQLTAAENGYKRYLFMDSNFNYSNGWLNNSGSDMISYTEGSTVRFNFYGTSLTVLVYSWSNRGNMSISIDGQEPLAYKGYHSANANNYVGFVATGLTDRWHTVIITVLSSLGTLRAVDVQSNGLGISTYDESVVKKDRTLILHNDKYKKWNPEVKGGYFSVVPAMTSATTPTGIVEQSSIWGSGYEGFRAFDKKLNVHANGAWHTGQTNGAVPQWISYDIGKLKRVVRVAITARVDSYVTTQGVKNFIVQAYENGAYVDLAEFNTIPWAAGETRTFDFNNSKHYQKYRLYIKSTYGTSAFAITEIDFLESVIDSSAHWSAYDTETISTFHDFLEWGMEDRNIFERKSSELPPIPLINITQNTTSHEQGSAYSQSLNLSKYTSIQSIKM</sequence>
<dbReference type="RefSeq" id="WP_069483532.1">
    <property type="nucleotide sequence ID" value="NZ_KV766183.1"/>
</dbReference>
<dbReference type="AlphaFoldDB" id="A0A1E4QYK7"/>
<organism evidence="2 3">
    <name type="scientific">Lysinibacillus fusiformis</name>
    <dbReference type="NCBI Taxonomy" id="28031"/>
    <lineage>
        <taxon>Bacteria</taxon>
        <taxon>Bacillati</taxon>
        <taxon>Bacillota</taxon>
        <taxon>Bacilli</taxon>
        <taxon>Bacillales</taxon>
        <taxon>Bacillaceae</taxon>
        <taxon>Lysinibacillus</taxon>
    </lineage>
</organism>
<proteinExistence type="predicted"/>
<dbReference type="Proteomes" id="UP000094784">
    <property type="component" value="Unassembled WGS sequence"/>
</dbReference>
<dbReference type="InterPro" id="IPR000421">
    <property type="entry name" value="FA58C"/>
</dbReference>
<dbReference type="EMBL" id="MECQ01000008">
    <property type="protein sequence ID" value="ODV53291.1"/>
    <property type="molecule type" value="Genomic_DNA"/>
</dbReference>
<dbReference type="InterPro" id="IPR008979">
    <property type="entry name" value="Galactose-bd-like_sf"/>
</dbReference>
<dbReference type="SUPFAM" id="SSF49785">
    <property type="entry name" value="Galactose-binding domain-like"/>
    <property type="match status" value="1"/>
</dbReference>
<dbReference type="PROSITE" id="PS50022">
    <property type="entry name" value="FA58C_3"/>
    <property type="match status" value="1"/>
</dbReference>
<name>A0A1E4QYK7_9BACI</name>
<protein>
    <recommendedName>
        <fullName evidence="1">F5/8 type C domain-containing protein</fullName>
    </recommendedName>
</protein>
<evidence type="ECO:0000259" key="1">
    <source>
        <dbReference type="PROSITE" id="PS50022"/>
    </source>
</evidence>
<feature type="domain" description="F5/8 type C" evidence="1">
    <location>
        <begin position="165"/>
        <end position="260"/>
    </location>
</feature>
<dbReference type="Gene3D" id="2.60.120.260">
    <property type="entry name" value="Galactose-binding domain-like"/>
    <property type="match status" value="2"/>
</dbReference>
<comment type="caution">
    <text evidence="2">The sequence shown here is derived from an EMBL/GenBank/DDBJ whole genome shotgun (WGS) entry which is preliminary data.</text>
</comment>
<reference evidence="2 3" key="1">
    <citation type="submission" date="2016-09" db="EMBL/GenBank/DDBJ databases">
        <title>Draft genome sequence of the soil isolate, Lysinibacillus fusiformis M5, a potential hypoxanthine producer.</title>
        <authorList>
            <person name="Gallegos-Monterrosa R."/>
            <person name="Maroti G."/>
            <person name="Balint B."/>
            <person name="Kovacs A.T."/>
        </authorList>
    </citation>
    <scope>NUCLEOTIDE SEQUENCE [LARGE SCALE GENOMIC DNA]</scope>
    <source>
        <strain evidence="2 3">M5</strain>
    </source>
</reference>
<gene>
    <name evidence="2" type="ORF">BG258_23605</name>
</gene>
<dbReference type="OrthoDB" id="2735904at2"/>